<evidence type="ECO:0000256" key="11">
    <source>
        <dbReference type="ARBA" id="ARBA00023180"/>
    </source>
</evidence>
<dbReference type="EMBL" id="CAJNRD030001121">
    <property type="protein sequence ID" value="CAG5097285.1"/>
    <property type="molecule type" value="Genomic_DNA"/>
</dbReference>
<feature type="domain" description="EGF-like" evidence="17">
    <location>
        <begin position="990"/>
        <end position="1051"/>
    </location>
</feature>
<feature type="domain" description="EGF-like" evidence="17">
    <location>
        <begin position="837"/>
        <end position="873"/>
    </location>
</feature>
<keyword evidence="14" id="KW-0479">Metal-binding</keyword>
<feature type="disulfide bond" evidence="13">
    <location>
        <begin position="1159"/>
        <end position="1168"/>
    </location>
</feature>
<feature type="domain" description="EGF-like" evidence="17">
    <location>
        <begin position="218"/>
        <end position="254"/>
    </location>
</feature>
<dbReference type="Pfam" id="PF00008">
    <property type="entry name" value="EGF"/>
    <property type="match status" value="16"/>
</dbReference>
<dbReference type="Pfam" id="PF12661">
    <property type="entry name" value="hEGF"/>
    <property type="match status" value="6"/>
</dbReference>
<dbReference type="PROSITE" id="PS50966">
    <property type="entry name" value="ZF_SWIM"/>
    <property type="match status" value="1"/>
</dbReference>
<dbReference type="PANTHER" id="PTHR12916:SF4">
    <property type="entry name" value="UNINFLATABLE, ISOFORM C"/>
    <property type="match status" value="1"/>
</dbReference>
<feature type="disulfide bond" evidence="13">
    <location>
        <begin position="1116"/>
        <end position="1125"/>
    </location>
</feature>
<feature type="disulfide bond" evidence="13">
    <location>
        <begin position="978"/>
        <end position="987"/>
    </location>
</feature>
<evidence type="ECO:0000256" key="7">
    <source>
        <dbReference type="ARBA" id="ARBA00022837"/>
    </source>
</evidence>
<dbReference type="FunFam" id="2.10.25.10:FF:000279">
    <property type="entry name" value="Neurogenic locus notch 1"/>
    <property type="match status" value="1"/>
</dbReference>
<dbReference type="InterPro" id="IPR001881">
    <property type="entry name" value="EGF-like_Ca-bd_dom"/>
</dbReference>
<evidence type="ECO:0000256" key="9">
    <source>
        <dbReference type="ARBA" id="ARBA00023136"/>
    </source>
</evidence>
<gene>
    <name evidence="19" type="ORF">HICCMSTLAB_LOCUS8631</name>
</gene>
<feature type="disulfide bond" evidence="13">
    <location>
        <begin position="745"/>
        <end position="754"/>
    </location>
</feature>
<keyword evidence="4 15" id="KW-0812">Transmembrane</keyword>
<feature type="disulfide bond" evidence="13">
    <location>
        <begin position="2036"/>
        <end position="2045"/>
    </location>
</feature>
<feature type="disulfide bond" evidence="13">
    <location>
        <begin position="440"/>
        <end position="449"/>
    </location>
</feature>
<feature type="domain" description="EGF-like" evidence="17">
    <location>
        <begin position="337"/>
        <end position="374"/>
    </location>
</feature>
<keyword evidence="10 13" id="KW-1015">Disulfide bond</keyword>
<accession>A0A8J2HF80</accession>
<dbReference type="InterPro" id="IPR009030">
    <property type="entry name" value="Growth_fac_rcpt_cys_sf"/>
</dbReference>
<feature type="disulfide bond" evidence="13">
    <location>
        <begin position="825"/>
        <end position="834"/>
    </location>
</feature>
<dbReference type="PRINTS" id="PR01983">
    <property type="entry name" value="NOTCH"/>
</dbReference>
<dbReference type="InterPro" id="IPR013320">
    <property type="entry name" value="ConA-like_dom_sf"/>
</dbReference>
<feature type="domain" description="EGF-like" evidence="17">
    <location>
        <begin position="2047"/>
        <end position="2085"/>
    </location>
</feature>
<feature type="domain" description="EGF-like" evidence="17">
    <location>
        <begin position="1927"/>
        <end position="1963"/>
    </location>
</feature>
<dbReference type="FunFam" id="2.10.25.10:FF:000122">
    <property type="entry name" value="Protein crumbs homolog 2"/>
    <property type="match status" value="2"/>
</dbReference>
<dbReference type="CDD" id="cd00054">
    <property type="entry name" value="EGF_CA"/>
    <property type="match status" value="21"/>
</dbReference>
<evidence type="ECO:0000256" key="12">
    <source>
        <dbReference type="ARBA" id="ARBA00060989"/>
    </source>
</evidence>
<dbReference type="Gene3D" id="2.10.25.10">
    <property type="entry name" value="Laminin"/>
    <property type="match status" value="33"/>
</dbReference>
<organism evidence="19 20">
    <name type="scientific">Cotesia congregata</name>
    <name type="common">Parasitoid wasp</name>
    <name type="synonym">Apanteles congregatus</name>
    <dbReference type="NCBI Taxonomy" id="51543"/>
    <lineage>
        <taxon>Eukaryota</taxon>
        <taxon>Metazoa</taxon>
        <taxon>Ecdysozoa</taxon>
        <taxon>Arthropoda</taxon>
        <taxon>Hexapoda</taxon>
        <taxon>Insecta</taxon>
        <taxon>Pterygota</taxon>
        <taxon>Neoptera</taxon>
        <taxon>Endopterygota</taxon>
        <taxon>Hymenoptera</taxon>
        <taxon>Apocrita</taxon>
        <taxon>Ichneumonoidea</taxon>
        <taxon>Braconidae</taxon>
        <taxon>Microgastrinae</taxon>
        <taxon>Cotesia</taxon>
    </lineage>
</organism>
<feature type="domain" description="EGF-like" evidence="17">
    <location>
        <begin position="1053"/>
        <end position="1088"/>
    </location>
</feature>
<feature type="disulfide bond" evidence="13">
    <location>
        <begin position="901"/>
        <end position="910"/>
    </location>
</feature>
<feature type="transmembrane region" description="Helical" evidence="15">
    <location>
        <begin position="2220"/>
        <end position="2244"/>
    </location>
</feature>
<keyword evidence="7" id="KW-0106">Calcium</keyword>
<evidence type="ECO:0000313" key="19">
    <source>
        <dbReference type="EMBL" id="CAG5097285.1"/>
    </source>
</evidence>
<evidence type="ECO:0000259" key="17">
    <source>
        <dbReference type="PROSITE" id="PS50026"/>
    </source>
</evidence>
<feature type="domain" description="EGF-like" evidence="17">
    <location>
        <begin position="1128"/>
        <end position="1169"/>
    </location>
</feature>
<keyword evidence="9 15" id="KW-0472">Membrane</keyword>
<feature type="domain" description="EGF-like" evidence="17">
    <location>
        <begin position="602"/>
        <end position="638"/>
    </location>
</feature>
<dbReference type="FunFam" id="2.10.25.10:FF:000508">
    <property type="entry name" value="Eyes shut homolog"/>
    <property type="match status" value="1"/>
</dbReference>
<evidence type="ECO:0000256" key="6">
    <source>
        <dbReference type="ARBA" id="ARBA00022737"/>
    </source>
</evidence>
<dbReference type="Gene3D" id="2.60.120.200">
    <property type="match status" value="4"/>
</dbReference>
<keyword evidence="6" id="KW-0677">Repeat</keyword>
<feature type="domain" description="EGF-like" evidence="17">
    <location>
        <begin position="1965"/>
        <end position="2002"/>
    </location>
</feature>
<dbReference type="FunFam" id="2.10.25.10:FF:000066">
    <property type="entry name" value="FAT atypical cadherin 4"/>
    <property type="match status" value="1"/>
</dbReference>
<evidence type="ECO:0000256" key="8">
    <source>
        <dbReference type="ARBA" id="ARBA00022989"/>
    </source>
</evidence>
<feature type="domain" description="EGF-like" evidence="17">
    <location>
        <begin position="678"/>
        <end position="717"/>
    </location>
</feature>
<dbReference type="FunFam" id="2.10.25.10:FF:000208">
    <property type="entry name" value="Crumbs 2, cell polarity complex component"/>
    <property type="match status" value="1"/>
</dbReference>
<feature type="domain" description="EGF-like" evidence="17">
    <location>
        <begin position="489"/>
        <end position="525"/>
    </location>
</feature>
<feature type="disulfide bond" evidence="13">
    <location>
        <begin position="666"/>
        <end position="675"/>
    </location>
</feature>
<evidence type="ECO:0000256" key="10">
    <source>
        <dbReference type="ARBA" id="ARBA00023157"/>
    </source>
</evidence>
<dbReference type="SUPFAM" id="SSF57196">
    <property type="entry name" value="EGF/Laminin"/>
    <property type="match status" value="28"/>
</dbReference>
<dbReference type="PROSITE" id="PS00022">
    <property type="entry name" value="EGF_1"/>
    <property type="match status" value="28"/>
</dbReference>
<dbReference type="GO" id="GO:0030154">
    <property type="term" value="P:cell differentiation"/>
    <property type="evidence" value="ECO:0007669"/>
    <property type="project" value="UniProtKB-ARBA"/>
</dbReference>
<keyword evidence="11" id="KW-0325">Glycoprotein</keyword>
<dbReference type="GO" id="GO:0016324">
    <property type="term" value="C:apical plasma membrane"/>
    <property type="evidence" value="ECO:0007669"/>
    <property type="project" value="UniProtKB-SubCell"/>
</dbReference>
<keyword evidence="8 15" id="KW-1133">Transmembrane helix</keyword>
<dbReference type="GO" id="GO:0003008">
    <property type="term" value="P:system process"/>
    <property type="evidence" value="ECO:0007669"/>
    <property type="project" value="UniProtKB-ARBA"/>
</dbReference>
<dbReference type="GO" id="GO:0008270">
    <property type="term" value="F:zinc ion binding"/>
    <property type="evidence" value="ECO:0007669"/>
    <property type="project" value="UniProtKB-KW"/>
</dbReference>
<feature type="disulfide bond" evidence="13">
    <location>
        <begin position="766"/>
        <end position="783"/>
    </location>
</feature>
<dbReference type="Pfam" id="PF07645">
    <property type="entry name" value="EGF_CA"/>
    <property type="match status" value="4"/>
</dbReference>
<feature type="disulfide bond" evidence="13">
    <location>
        <begin position="2158"/>
        <end position="2167"/>
    </location>
</feature>
<comment type="caution">
    <text evidence="19">The sequence shown here is derived from an EMBL/GenBank/DDBJ whole genome shotgun (WGS) entry which is preliminary data.</text>
</comment>
<feature type="domain" description="EGF-like" evidence="17">
    <location>
        <begin position="1891"/>
        <end position="1925"/>
    </location>
</feature>
<dbReference type="InterPro" id="IPR007527">
    <property type="entry name" value="Znf_SWIM"/>
</dbReference>
<evidence type="ECO:0000256" key="3">
    <source>
        <dbReference type="ARBA" id="ARBA00022536"/>
    </source>
</evidence>
<dbReference type="PRINTS" id="PR00010">
    <property type="entry name" value="EGFBLOOD"/>
</dbReference>
<feature type="domain" description="SWIM-type" evidence="18">
    <location>
        <begin position="1146"/>
        <end position="1179"/>
    </location>
</feature>
<dbReference type="PROSITE" id="PS01187">
    <property type="entry name" value="EGF_CA"/>
    <property type="match status" value="10"/>
</dbReference>
<protein>
    <submittedName>
        <fullName evidence="19">Similar to crb: Protein crumbs (Drosophila melanogaster)</fullName>
    </submittedName>
</protein>
<dbReference type="SUPFAM" id="SSF49899">
    <property type="entry name" value="Concanavalin A-like lectins/glucanases"/>
    <property type="match status" value="4"/>
</dbReference>
<dbReference type="PANTHER" id="PTHR12916">
    <property type="entry name" value="CYTOCHROME C OXIDASE POLYPEPTIDE VIC-2"/>
    <property type="match status" value="1"/>
</dbReference>
<feature type="disulfide bond" evidence="13">
    <location>
        <begin position="1992"/>
        <end position="2001"/>
    </location>
</feature>
<feature type="domain" description="EGF-like" evidence="17">
    <location>
        <begin position="875"/>
        <end position="911"/>
    </location>
</feature>
<feature type="disulfide bond" evidence="13">
    <location>
        <begin position="1057"/>
        <end position="1067"/>
    </location>
</feature>
<feature type="disulfide bond" evidence="13">
    <location>
        <begin position="1953"/>
        <end position="1962"/>
    </location>
</feature>
<evidence type="ECO:0000256" key="1">
    <source>
        <dbReference type="ARBA" id="ARBA00004247"/>
    </source>
</evidence>
<dbReference type="SMART" id="SM00179">
    <property type="entry name" value="EGF_CA"/>
    <property type="match status" value="32"/>
</dbReference>
<feature type="domain" description="EGF-like" evidence="17">
    <location>
        <begin position="2131"/>
        <end position="2168"/>
    </location>
</feature>
<feature type="disulfide bond" evidence="13">
    <location>
        <begin position="244"/>
        <end position="253"/>
    </location>
</feature>
<dbReference type="PROSITE" id="PS00010">
    <property type="entry name" value="ASX_HYDROXYL"/>
    <property type="match status" value="20"/>
</dbReference>
<keyword evidence="2" id="KW-1003">Cell membrane</keyword>
<dbReference type="PROSITE" id="PS50026">
    <property type="entry name" value="EGF_3"/>
    <property type="match status" value="34"/>
</dbReference>
<dbReference type="Proteomes" id="UP000786811">
    <property type="component" value="Unassembled WGS sequence"/>
</dbReference>
<feature type="domain" description="EGF-like" evidence="17">
    <location>
        <begin position="451"/>
        <end position="487"/>
    </location>
</feature>
<feature type="domain" description="Laminin G" evidence="16">
    <location>
        <begin position="1386"/>
        <end position="1604"/>
    </location>
</feature>
<feature type="domain" description="EGF-like" evidence="17">
    <location>
        <begin position="913"/>
        <end position="950"/>
    </location>
</feature>
<evidence type="ECO:0000256" key="15">
    <source>
        <dbReference type="SAM" id="Phobius"/>
    </source>
</evidence>
<evidence type="ECO:0000256" key="2">
    <source>
        <dbReference type="ARBA" id="ARBA00022475"/>
    </source>
</evidence>
<feature type="disulfide bond" evidence="13">
    <location>
        <begin position="325"/>
        <end position="334"/>
    </location>
</feature>
<dbReference type="InterPro" id="IPR013032">
    <property type="entry name" value="EGF-like_CS"/>
</dbReference>
<evidence type="ECO:0000256" key="13">
    <source>
        <dbReference type="PROSITE-ProRule" id="PRU00076"/>
    </source>
</evidence>
<feature type="disulfide bond" evidence="13">
    <location>
        <begin position="552"/>
        <end position="561"/>
    </location>
</feature>
<dbReference type="GO" id="GO:0009653">
    <property type="term" value="P:anatomical structure morphogenesis"/>
    <property type="evidence" value="ECO:0007669"/>
    <property type="project" value="UniProtKB-ARBA"/>
</dbReference>
<dbReference type="OrthoDB" id="283575at2759"/>
<proteinExistence type="inferred from homology"/>
<comment type="subcellular location">
    <subcellularLocation>
        <location evidence="1">Apical cell membrane</location>
        <topology evidence="1">Single-pass type I membrane protein</topology>
    </subcellularLocation>
</comment>
<feature type="disulfide bond" evidence="13">
    <location>
        <begin position="2075"/>
        <end position="2084"/>
    </location>
</feature>
<dbReference type="GO" id="GO:0048732">
    <property type="term" value="P:gland development"/>
    <property type="evidence" value="ECO:0007669"/>
    <property type="project" value="UniProtKB-ARBA"/>
</dbReference>
<feature type="domain" description="EGF-like" evidence="17">
    <location>
        <begin position="719"/>
        <end position="755"/>
    </location>
</feature>
<feature type="disulfide bond" evidence="13">
    <location>
        <begin position="707"/>
        <end position="716"/>
    </location>
</feature>
<feature type="disulfide bond" evidence="13">
    <location>
        <begin position="515"/>
        <end position="524"/>
    </location>
</feature>
<feature type="domain" description="EGF-like" evidence="17">
    <location>
        <begin position="640"/>
        <end position="676"/>
    </location>
</feature>
<feature type="disulfide bond" evidence="13">
    <location>
        <begin position="1626"/>
        <end position="1635"/>
    </location>
</feature>
<feature type="domain" description="EGF-like" evidence="17">
    <location>
        <begin position="528"/>
        <end position="562"/>
    </location>
</feature>
<dbReference type="FunFam" id="2.10.25.10:FF:000472">
    <property type="entry name" value="Uncharacterized protein, isoform A"/>
    <property type="match status" value="3"/>
</dbReference>
<dbReference type="FunFam" id="2.10.25.10:FF:000095">
    <property type="entry name" value="Notch, isoform B"/>
    <property type="match status" value="1"/>
</dbReference>
<feature type="domain" description="EGF-like" evidence="17">
    <location>
        <begin position="414"/>
        <end position="450"/>
    </location>
</feature>
<dbReference type="FunFam" id="2.10.25.10:FF:000434">
    <property type="entry name" value="Predicted protein"/>
    <property type="match status" value="1"/>
</dbReference>
<keyword evidence="20" id="KW-1185">Reference proteome</keyword>
<dbReference type="GO" id="GO:0048589">
    <property type="term" value="P:developmental growth"/>
    <property type="evidence" value="ECO:0007669"/>
    <property type="project" value="UniProtKB-ARBA"/>
</dbReference>
<keyword evidence="14" id="KW-0863">Zinc-finger</keyword>
<feature type="disulfide bond" evidence="13">
    <location>
        <begin position="1078"/>
        <end position="1087"/>
    </location>
</feature>
<feature type="domain" description="Laminin G" evidence="16">
    <location>
        <begin position="1171"/>
        <end position="1341"/>
    </location>
</feature>
<dbReference type="GO" id="GO:0032991">
    <property type="term" value="C:protein-containing complex"/>
    <property type="evidence" value="ECO:0007669"/>
    <property type="project" value="UniProtKB-ARBA"/>
</dbReference>
<keyword evidence="14" id="KW-0862">Zinc</keyword>
<feature type="disulfide bond" evidence="13">
    <location>
        <begin position="785"/>
        <end position="794"/>
    </location>
</feature>
<feature type="disulfide bond" evidence="13">
    <location>
        <begin position="1369"/>
        <end position="1378"/>
    </location>
</feature>
<dbReference type="Pfam" id="PF02210">
    <property type="entry name" value="Laminin_G_2"/>
    <property type="match status" value="1"/>
</dbReference>
<dbReference type="FunFam" id="2.10.25.10:FF:000004">
    <property type="entry name" value="Neurogenic locus notch 1"/>
    <property type="match status" value="3"/>
</dbReference>
<dbReference type="InterPro" id="IPR000742">
    <property type="entry name" value="EGF"/>
</dbReference>
<feature type="domain" description="EGF-like" evidence="17">
    <location>
        <begin position="257"/>
        <end position="294"/>
    </location>
</feature>
<dbReference type="GO" id="GO:0051240">
    <property type="term" value="P:positive regulation of multicellular organismal process"/>
    <property type="evidence" value="ECO:0007669"/>
    <property type="project" value="UniProtKB-ARBA"/>
</dbReference>
<dbReference type="PROSITE" id="PS01186">
    <property type="entry name" value="EGF_2"/>
    <property type="match status" value="22"/>
</dbReference>
<dbReference type="PROSITE" id="PS50025">
    <property type="entry name" value="LAM_G_DOMAIN"/>
    <property type="match status" value="3"/>
</dbReference>
<feature type="disulfide bond" evidence="13">
    <location>
        <begin position="1041"/>
        <end position="1050"/>
    </location>
</feature>
<keyword evidence="3 13" id="KW-0245">EGF-like domain</keyword>
<feature type="disulfide bond" evidence="13">
    <location>
        <begin position="628"/>
        <end position="637"/>
    </location>
</feature>
<feature type="disulfide bond" evidence="13">
    <location>
        <begin position="2178"/>
        <end position="2195"/>
    </location>
</feature>
<feature type="disulfide bond" evidence="13">
    <location>
        <begin position="402"/>
        <end position="411"/>
    </location>
</feature>
<feature type="domain" description="EGF-like" evidence="17">
    <location>
        <begin position="1343"/>
        <end position="1379"/>
    </location>
</feature>
<evidence type="ECO:0000256" key="4">
    <source>
        <dbReference type="ARBA" id="ARBA00022692"/>
    </source>
</evidence>
<dbReference type="SMART" id="SM00282">
    <property type="entry name" value="LamG"/>
    <property type="match status" value="3"/>
</dbReference>
<dbReference type="CDD" id="cd00110">
    <property type="entry name" value="LamG"/>
    <property type="match status" value="2"/>
</dbReference>
<feature type="disulfide bond" evidence="13">
    <location>
        <begin position="2197"/>
        <end position="2206"/>
    </location>
</feature>
<dbReference type="FunFam" id="2.10.25.10:FF:000520">
    <property type="entry name" value="Predicted protein"/>
    <property type="match status" value="1"/>
</dbReference>
<comment type="caution">
    <text evidence="13">Lacks conserved residue(s) required for the propagation of feature annotation.</text>
</comment>
<feature type="domain" description="EGF-like" evidence="17">
    <location>
        <begin position="1090"/>
        <end position="1126"/>
    </location>
</feature>
<dbReference type="SUPFAM" id="SSF57184">
    <property type="entry name" value="Growth factor receptor domain"/>
    <property type="match status" value="1"/>
</dbReference>
<dbReference type="InterPro" id="IPR049883">
    <property type="entry name" value="NOTCH1_EGF-like"/>
</dbReference>
<feature type="domain" description="EGF-like" evidence="17">
    <location>
        <begin position="2005"/>
        <end position="2046"/>
    </location>
</feature>
<evidence type="ECO:0000313" key="20">
    <source>
        <dbReference type="Proteomes" id="UP000786811"/>
    </source>
</evidence>
<feature type="domain" description="EGF-like" evidence="17">
    <location>
        <begin position="2169"/>
        <end position="2207"/>
    </location>
</feature>
<feature type="domain" description="Laminin G" evidence="16">
    <location>
        <begin position="1664"/>
        <end position="1890"/>
    </location>
</feature>
<feature type="domain" description="EGF-like" evidence="17">
    <location>
        <begin position="376"/>
        <end position="412"/>
    </location>
</feature>
<feature type="disulfide bond" evidence="13">
    <location>
        <begin position="1915"/>
        <end position="1924"/>
    </location>
</feature>
<feature type="domain" description="EGF-like" evidence="17">
    <location>
        <begin position="2087"/>
        <end position="2129"/>
    </location>
</feature>
<sequence length="2283" mass="251080">MQLEVAIVHRWETARPVYSHVITSLAIGSLSHSTQAINEDYREAYFNGTGFLKLGSTVSVHRHSGLSFRTCEGGRLFLQTYNDDMISLDVTPDGLIFTAIIDKQRYEAKLIAKLLNNIWHNISLFFKLGNLTLTAAGHSQIIANATYNSAILMLPDYNVNSTLIVGEGFKGCILQGPGILFNNTYNYGAILGKCPTDLRSCGQSNVGSTMGGLSSDISKNYCHNEPCMMHGKCIPLIDGYECQCSARYSGKNCQIDNGSPCNSNPCRNLGTCKEDEKGDYICICSHSYTGYHCESQLSGRSCKDNPCRNKGICLAFGETDYKCKCAPGWAGRHCEIDINECDPNPCKNGGRCVDGIDTYTCRCESTGYEGKNCEINIDECVNNPCLNKGHCYDNYGGYVCHCPEGFEGQNCELNLNECISSPCKNGGTCVDDVGSYHCNCLAGFAGEHCERRNNCENRVCPSNSICLDVKGGAQCVCKPGYMGNPPNCSINLCASNPCENGGTCSSNNDGYNCTCPSEWKGSHCHIPVSDWCSVCYNGGTCIETIYGVMCQCPRFWTGSQCKEPVTCRDNLPCRQATSCHDYPGGYYCSCEPGWTGPDCSIDIDECSNDPCRNGGICIDQINNYFCQCLPGFTGKTCQINVDECSSQPCMNGGTCIDSTNGYSCNCTSDYMGEHCEREYDACAINPCTNNGTCTLTPRSKLEYVCHCQPGFEGKNCEIDVDDCISVVCPGDRVCVDAVAGYECKCPEGYREPNCTLIVNHCLKNPCINNSTCVDLGELDSFRCDCAPGYTGTNCDLDINECELLGNNSCNNGICFNTVGSYNCYCRPGFSGDHCDVDVNECLCGPCQHNGTCIDKINSYECRCPPGYGGKDCEIDIDECESNPCKNNAACIDQIAAYTCDCVLGFTGHDCEININDCESQPCLNYGRCIDGINNYTCDCKNTGFEGEHCETNIDECLSNPCVNQAVCVDDIKTYKCRCFTGYTGQNCEIDINECESSPCQYNGTCLERSNQELYKSNARNLPGIFTQEFSYANASGYECLCVQGLTGQNCEKNINECESNPCIYGKCKDRIGGYTCECDDGFEGDHCEHDIDECMRYQPCQRGNCSDAVADYYCACEPDYGGKNCSVALIGCQGKACQNGGTCWPYLFNETQHRFNCTCPYGFHGDICDHVTTMSLSGSSYVMINTSRDEGYDIQFRFRTTLPNGLLAMGKGTTFYILELVDGKLNLHSSILNRWEGVFIGSGLNNSKWQRVFVAINATHLVLSANDEQTIYPINLNEGSTTSPTTFPTTYVGGTISYLRKLTHGPPFFIGCTEDVIINGEWIYPDMNSDSVLMESIEPRCPREEQCLPNPCKAGGHCTDRWQDFSCKCERPYLGHTCQYNMTAATFGYENIKDGYVMVKVADAARRAMRYIVDISMFIRTREQRGDIFYLGSELSPSDPKYLENTYIAAQLEGGELLVRMQFNGTESYTVDGVKLNDGNNHLIQVIRNLTLVQVKINGTEYFRKTISATGQLNVTVLYLGGLPQVSRYIRQVDRSQMELQVPPNNKVNFKGIIQDVRISNGAETMVVEFFPLKAKDIPPPIQFGNVTLDKEKVLPGEISDPVCKSNPCYHNGTCHVTWNDFWCQCPRGYTGKTCQEMEFCQLQDCPQGSKCQNLDGGYECIANATFDGTSTSFTYVYNQLKKKNIMESGIDSIEIMYRSNSGGTLMHMAPHGSTDQHFTVSVYKDNVTVAWKLDVLNQDTVSFGKELADGNWTSIILKLSTNQIVCGYKNTLDETTAHSSTKFNLLAWYDLLSTGAITLGGLASSLWNASGFDKGINGNSVELLEHQLTTSTPPHEMMSGEAFKGCLGEVRIGSMLLHYFTFEQVYGNANFTPSEYLALQSNTSHSIGCQLCFEHECKNNGHCHDELNSYVCDCPSGYTEADCSVDIDECENNNCQNNSTCIDGIANYTCECTRGWQSWQCDKDVNECVPTSPCQHDGVCVNLPGSFKCECPDSFTGELCEQFRLITCKDHPCENGSTCSDVVNHETGDNFTCSCLPGYEGVRCNVAYCNVKNQRCQNGGRCDSFFYQSPQCTCLRGFAGRYCEINIDDCAKDEQGNVPCKNDGACEDGIDNYTCNCTGTGYTEPNCSEDIDECALGDYDCGRGKCINSPGSFHCECEPGYCGYNCGMENPCHDDICFNGGTCECNVESNGYVCVCPSGFTGQNCSESEHLLGSQAKDIALIVGPIVAVILAAITVSATLFIIAARKKRATRGTYSPSAQEFSNPRVEMDNVMKPPPEERLI</sequence>
<dbReference type="GO" id="GO:0005509">
    <property type="term" value="F:calcium ion binding"/>
    <property type="evidence" value="ECO:0007669"/>
    <property type="project" value="InterPro"/>
</dbReference>
<feature type="domain" description="EGF-like" evidence="17">
    <location>
        <begin position="1600"/>
        <end position="1636"/>
    </location>
</feature>
<feature type="domain" description="EGF-like" evidence="17">
    <location>
        <begin position="298"/>
        <end position="335"/>
    </location>
</feature>
<feature type="domain" description="EGF-like" evidence="17">
    <location>
        <begin position="952"/>
        <end position="988"/>
    </location>
</feature>
<evidence type="ECO:0000259" key="16">
    <source>
        <dbReference type="PROSITE" id="PS50025"/>
    </source>
</evidence>
<feature type="domain" description="EGF-like" evidence="17">
    <location>
        <begin position="757"/>
        <end position="795"/>
    </location>
</feature>
<comment type="similarity">
    <text evidence="12">Belongs to the Crumbs protein family.</text>
</comment>
<reference evidence="19" key="1">
    <citation type="submission" date="2021-04" db="EMBL/GenBank/DDBJ databases">
        <authorList>
            <person name="Chebbi M.A.C M."/>
        </authorList>
    </citation>
    <scope>NUCLEOTIDE SEQUENCE</scope>
</reference>
<evidence type="ECO:0000259" key="18">
    <source>
        <dbReference type="PROSITE" id="PS50966"/>
    </source>
</evidence>
<feature type="disulfide bond" evidence="13">
    <location>
        <begin position="284"/>
        <end position="293"/>
    </location>
</feature>
<dbReference type="InterPro" id="IPR018097">
    <property type="entry name" value="EGF_Ca-bd_CS"/>
</dbReference>
<dbReference type="Pfam" id="PF00054">
    <property type="entry name" value="Laminin_G_1"/>
    <property type="match status" value="2"/>
</dbReference>
<feature type="domain" description="EGF-like" evidence="17">
    <location>
        <begin position="797"/>
        <end position="835"/>
    </location>
</feature>
<name>A0A8J2HF80_COTCN</name>
<evidence type="ECO:0000256" key="5">
    <source>
        <dbReference type="ARBA" id="ARBA00022729"/>
    </source>
</evidence>
<feature type="disulfide bond" evidence="13">
    <location>
        <begin position="863"/>
        <end position="872"/>
    </location>
</feature>
<feature type="domain" description="EGF-like" evidence="17">
    <location>
        <begin position="563"/>
        <end position="600"/>
    </location>
</feature>
<keyword evidence="5" id="KW-0732">Signal</keyword>
<dbReference type="FunFam" id="2.10.25.10:FF:000054">
    <property type="entry name" value="Slit guidance ligand 2"/>
    <property type="match status" value="1"/>
</dbReference>
<dbReference type="FunFam" id="2.60.120.200:FF:000143">
    <property type="entry name" value="Crumbs, isoform D"/>
    <property type="match status" value="1"/>
</dbReference>
<dbReference type="InterPro" id="IPR001791">
    <property type="entry name" value="Laminin_G"/>
</dbReference>
<dbReference type="FunFam" id="2.10.25.10:FF:000039">
    <property type="entry name" value="Crumbs cell polarity complex component 1"/>
    <property type="match status" value="1"/>
</dbReference>
<evidence type="ECO:0000256" key="14">
    <source>
        <dbReference type="PROSITE-ProRule" id="PRU00325"/>
    </source>
</evidence>
<dbReference type="InterPro" id="IPR000152">
    <property type="entry name" value="EGF-type_Asp/Asn_hydroxyl_site"/>
</dbReference>
<dbReference type="SMART" id="SM00181">
    <property type="entry name" value="EGF"/>
    <property type="match status" value="34"/>
</dbReference>
<feature type="disulfide bond" evidence="13">
    <location>
        <begin position="590"/>
        <end position="599"/>
    </location>
</feature>